<dbReference type="Proteomes" id="UP001054945">
    <property type="component" value="Unassembled WGS sequence"/>
</dbReference>
<gene>
    <name evidence="2" type="ORF">CEXT_615171</name>
</gene>
<evidence type="ECO:0000256" key="1">
    <source>
        <dbReference type="SAM" id="MobiDB-lite"/>
    </source>
</evidence>
<feature type="compositionally biased region" description="Polar residues" evidence="1">
    <location>
        <begin position="20"/>
        <end position="29"/>
    </location>
</feature>
<name>A0AAV4PNG1_CAEEX</name>
<evidence type="ECO:0000313" key="3">
    <source>
        <dbReference type="Proteomes" id="UP001054945"/>
    </source>
</evidence>
<keyword evidence="3" id="KW-1185">Reference proteome</keyword>
<evidence type="ECO:0000313" key="2">
    <source>
        <dbReference type="EMBL" id="GIX98548.1"/>
    </source>
</evidence>
<reference evidence="2 3" key="1">
    <citation type="submission" date="2021-06" db="EMBL/GenBank/DDBJ databases">
        <title>Caerostris extrusa draft genome.</title>
        <authorList>
            <person name="Kono N."/>
            <person name="Arakawa K."/>
        </authorList>
    </citation>
    <scope>NUCLEOTIDE SEQUENCE [LARGE SCALE GENOMIC DNA]</scope>
</reference>
<protein>
    <submittedName>
        <fullName evidence="2">Uncharacterized protein</fullName>
    </submittedName>
</protein>
<feature type="compositionally biased region" description="Low complexity" evidence="1">
    <location>
        <begin position="35"/>
        <end position="45"/>
    </location>
</feature>
<dbReference type="AlphaFoldDB" id="A0AAV4PNG1"/>
<organism evidence="2 3">
    <name type="scientific">Caerostris extrusa</name>
    <name type="common">Bark spider</name>
    <name type="synonym">Caerostris bankana</name>
    <dbReference type="NCBI Taxonomy" id="172846"/>
    <lineage>
        <taxon>Eukaryota</taxon>
        <taxon>Metazoa</taxon>
        <taxon>Ecdysozoa</taxon>
        <taxon>Arthropoda</taxon>
        <taxon>Chelicerata</taxon>
        <taxon>Arachnida</taxon>
        <taxon>Araneae</taxon>
        <taxon>Araneomorphae</taxon>
        <taxon>Entelegynae</taxon>
        <taxon>Araneoidea</taxon>
        <taxon>Araneidae</taxon>
        <taxon>Caerostris</taxon>
    </lineage>
</organism>
<comment type="caution">
    <text evidence="2">The sequence shown here is derived from an EMBL/GenBank/DDBJ whole genome shotgun (WGS) entry which is preliminary data.</text>
</comment>
<sequence length="249" mass="28014">MKRRGGGGGNNIRNGPWINSCRSSTSTSPMKEPGSSNSSRISSSKRPSRTTCPQRTVHENECFFFFLSTQVNVTTKLKTARTSSQRGSIAHFILNSSLNFSLSSTKVLPELLRDILIVKCNQMWLHLDDPSSHFKVIARNYLNAFGLVLKGDVLLLADQSNDHLDNQRPGSQVQNSLLLKPLKKYFAVHFPSFNFVSRNERFVFRFISISKRAFSLCISESAECAGIRIRYAGGDFLQIFLHCNFPKKS</sequence>
<accession>A0AAV4PNG1</accession>
<dbReference type="EMBL" id="BPLR01004926">
    <property type="protein sequence ID" value="GIX98548.1"/>
    <property type="molecule type" value="Genomic_DNA"/>
</dbReference>
<feature type="region of interest" description="Disordered" evidence="1">
    <location>
        <begin position="1"/>
        <end position="53"/>
    </location>
</feature>
<proteinExistence type="predicted"/>
<feature type="compositionally biased region" description="Gly residues" evidence="1">
    <location>
        <begin position="1"/>
        <end position="10"/>
    </location>
</feature>